<evidence type="ECO:0000313" key="1">
    <source>
        <dbReference type="EMBL" id="OCX19769.1"/>
    </source>
</evidence>
<gene>
    <name evidence="1" type="ORF">QV13_09090</name>
</gene>
<accession>A0A1C2DYC3</accession>
<evidence type="ECO:0000313" key="2">
    <source>
        <dbReference type="Proteomes" id="UP000094412"/>
    </source>
</evidence>
<dbReference type="AlphaFoldDB" id="A0A1C2DYC3"/>
<organism evidence="1 2">
    <name type="scientific">Mesorhizobium hungaricum</name>
    <dbReference type="NCBI Taxonomy" id="1566387"/>
    <lineage>
        <taxon>Bacteria</taxon>
        <taxon>Pseudomonadati</taxon>
        <taxon>Pseudomonadota</taxon>
        <taxon>Alphaproteobacteria</taxon>
        <taxon>Hyphomicrobiales</taxon>
        <taxon>Phyllobacteriaceae</taxon>
        <taxon>Mesorhizobium</taxon>
    </lineage>
</organism>
<name>A0A1C2DYC3_9HYPH</name>
<dbReference type="Proteomes" id="UP000094412">
    <property type="component" value="Unassembled WGS sequence"/>
</dbReference>
<dbReference type="OrthoDB" id="7536694at2"/>
<reference evidence="1 2" key="1">
    <citation type="submission" date="2016-08" db="EMBL/GenBank/DDBJ databases">
        <title>Whole genome sequence of Mesorhizobium sp. strain UASWS1009 isolated from industrial sewage.</title>
        <authorList>
            <person name="Crovadore J."/>
            <person name="Calmin G."/>
            <person name="Chablais R."/>
            <person name="Cochard B."/>
            <person name="Lefort F."/>
        </authorList>
    </citation>
    <scope>NUCLEOTIDE SEQUENCE [LARGE SCALE GENOMIC DNA]</scope>
    <source>
        <strain evidence="1 2">UASWS1009</strain>
    </source>
</reference>
<dbReference type="EMBL" id="MDEO01000030">
    <property type="protein sequence ID" value="OCX19769.1"/>
    <property type="molecule type" value="Genomic_DNA"/>
</dbReference>
<proteinExistence type="predicted"/>
<sequence length="269" mass="29149">MARPAQDWIASAVAITPGFETSGDPYRAAVGDFDGMGISCGALQWNIGKGSLQPMVIAVGQAEVWALMPTFGQELWAACGTSVSRGLAIVRSWQSGTTLRARPKAELQALMGSPAMREQQRIRIEAVAQRAFDRAAAWASEAGRPAPSKRLFCWFFDIVTQNGGLEGLTPGRVSDFIRLNSPDRVDDLICDFLATRAGPSGHITDAKKNGAAWRDTADAEKLEILCMSYLRSGTAAPRWRHVVLNRKGTIAMGKGWVNSARWDFSAHGL</sequence>
<comment type="caution">
    <text evidence="1">The sequence shown here is derived from an EMBL/GenBank/DDBJ whole genome shotgun (WGS) entry which is preliminary data.</text>
</comment>
<evidence type="ECO:0008006" key="3">
    <source>
        <dbReference type="Google" id="ProtNLM"/>
    </source>
</evidence>
<dbReference type="RefSeq" id="WP_024923436.1">
    <property type="nucleotide sequence ID" value="NZ_MDEO01000030.1"/>
</dbReference>
<protein>
    <recommendedName>
        <fullName evidence="3">Peptidoglycan-binding domain 1 protein</fullName>
    </recommendedName>
</protein>
<keyword evidence="2" id="KW-1185">Reference proteome</keyword>